<dbReference type="GO" id="GO:0006487">
    <property type="term" value="P:protein N-linked glycosylation"/>
    <property type="evidence" value="ECO:0007669"/>
    <property type="project" value="TreeGrafter"/>
</dbReference>
<organism evidence="3">
    <name type="scientific">Streptococcus lutetiensis</name>
    <dbReference type="NCBI Taxonomy" id="150055"/>
    <lineage>
        <taxon>Bacteria</taxon>
        <taxon>Bacillati</taxon>
        <taxon>Bacillota</taxon>
        <taxon>Bacilli</taxon>
        <taxon>Lactobacillales</taxon>
        <taxon>Streptococcaceae</taxon>
        <taxon>Streptococcus</taxon>
    </lineage>
</organism>
<evidence type="ECO:0000313" key="3">
    <source>
        <dbReference type="EMBL" id="VYU20291.1"/>
    </source>
</evidence>
<dbReference type="Gene3D" id="3.40.50.10490">
    <property type="entry name" value="Glucose-6-phosphate isomerase like protein, domain 1"/>
    <property type="match status" value="2"/>
</dbReference>
<dbReference type="SUPFAM" id="SSF53697">
    <property type="entry name" value="SIS domain"/>
    <property type="match status" value="1"/>
</dbReference>
<keyword evidence="3" id="KW-0808">Transferase</keyword>
<dbReference type="Pfam" id="PF01380">
    <property type="entry name" value="SIS"/>
    <property type="match status" value="1"/>
</dbReference>
<proteinExistence type="predicted"/>
<dbReference type="GO" id="GO:0004360">
    <property type="term" value="F:glutamine-fructose-6-phosphate transaminase (isomerizing) activity"/>
    <property type="evidence" value="ECO:0007669"/>
    <property type="project" value="UniProtKB-EC"/>
</dbReference>
<dbReference type="CDD" id="cd05008">
    <property type="entry name" value="SIS_GlmS_GlmD_1"/>
    <property type="match status" value="1"/>
</dbReference>
<dbReference type="PANTHER" id="PTHR10937">
    <property type="entry name" value="GLUCOSAMINE--FRUCTOSE-6-PHOSPHATE AMINOTRANSFERASE, ISOMERIZING"/>
    <property type="match status" value="1"/>
</dbReference>
<dbReference type="EMBL" id="CACRUI010000031">
    <property type="protein sequence ID" value="VYU20291.1"/>
    <property type="molecule type" value="Genomic_DNA"/>
</dbReference>
<dbReference type="GO" id="GO:0097367">
    <property type="term" value="F:carbohydrate derivative binding"/>
    <property type="evidence" value="ECO:0007669"/>
    <property type="project" value="InterPro"/>
</dbReference>
<sequence length="359" mass="40418">MNKLTMFDYVKETPDVLRTNIEQYTTLVDPLMKEVQQKEIKRILLVASGSSYNACYCARSFVEKVSSLEVRIITPYTFTYYENNIKENDLVLVLTQSGLSTNAIEALKIIKKKECRAICLTGNKNSDVKDVADIVIEYGVGEELVGYVTKGVSSLALFLDLFAIAYSGKTEYLDELKKAADLNEEMIDQATNFIQQHYKNFSSMSWVYSCGAGANYGTALESALKMGETIHIPSCCYEIEEYIHGPNLQLTPQYNVIFFDGNDGASRRVEQVYKATRKVTNRVYLISNNPQLSSDEHVLSLSDTVSSELSPLVYLPFVQLLSYIVSNDLHSIYQHPLLKEFKAIAAAKTENFVNYDGDD</sequence>
<name>A0A6N3D0G8_9STRE</name>
<keyword evidence="3" id="KW-0032">Aminotransferase</keyword>
<dbReference type="RefSeq" id="WP_111712627.1">
    <property type="nucleotide sequence ID" value="NZ_CACRUI010000031.1"/>
</dbReference>
<reference evidence="3" key="1">
    <citation type="submission" date="2019-11" db="EMBL/GenBank/DDBJ databases">
        <authorList>
            <person name="Feng L."/>
        </authorList>
    </citation>
    <scope>NUCLEOTIDE SEQUENCE</scope>
    <source>
        <strain evidence="3">SLutetiensisLFYP71</strain>
    </source>
</reference>
<dbReference type="GO" id="GO:0006047">
    <property type="term" value="P:UDP-N-acetylglucosamine metabolic process"/>
    <property type="evidence" value="ECO:0007669"/>
    <property type="project" value="TreeGrafter"/>
</dbReference>
<dbReference type="PANTHER" id="PTHR10937:SF17">
    <property type="entry name" value="GLUCOSAMINE-FRUCTOSE-6-PHOSPHATE AMINOTRANSFERASE"/>
    <property type="match status" value="1"/>
</dbReference>
<dbReference type="EC" id="2.6.1.16" evidence="3"/>
<dbReference type="GeneID" id="58527662"/>
<keyword evidence="1" id="KW-0677">Repeat</keyword>
<dbReference type="GO" id="GO:0006002">
    <property type="term" value="P:fructose 6-phosphate metabolic process"/>
    <property type="evidence" value="ECO:0007669"/>
    <property type="project" value="TreeGrafter"/>
</dbReference>
<dbReference type="CDD" id="cd05009">
    <property type="entry name" value="SIS_GlmS_GlmD_2"/>
    <property type="match status" value="1"/>
</dbReference>
<accession>A0A6N3D0G8</accession>
<dbReference type="InterPro" id="IPR035490">
    <property type="entry name" value="GlmS/FrlB_SIS"/>
</dbReference>
<dbReference type="InterPro" id="IPR001347">
    <property type="entry name" value="SIS_dom"/>
</dbReference>
<protein>
    <submittedName>
        <fullName evidence="3">Glutamine--fructose-6-phosphate aminotransferase [isomerizing]</fullName>
        <ecNumber evidence="3">2.6.1.16</ecNumber>
    </submittedName>
</protein>
<evidence type="ECO:0000256" key="1">
    <source>
        <dbReference type="ARBA" id="ARBA00022737"/>
    </source>
</evidence>
<dbReference type="InterPro" id="IPR035466">
    <property type="entry name" value="GlmS/AgaS_SIS"/>
</dbReference>
<gene>
    <name evidence="3" type="primary">glmS_2</name>
    <name evidence="3" type="ORF">SLLFYP71_01731</name>
</gene>
<dbReference type="InterPro" id="IPR046348">
    <property type="entry name" value="SIS_dom_sf"/>
</dbReference>
<dbReference type="PROSITE" id="PS51464">
    <property type="entry name" value="SIS"/>
    <property type="match status" value="1"/>
</dbReference>
<feature type="domain" description="SIS" evidence="2">
    <location>
        <begin position="31"/>
        <end position="172"/>
    </location>
</feature>
<evidence type="ECO:0000259" key="2">
    <source>
        <dbReference type="PROSITE" id="PS51464"/>
    </source>
</evidence>
<dbReference type="AlphaFoldDB" id="A0A6N3D0G8"/>